<dbReference type="PANTHER" id="PTHR30069:SF41">
    <property type="entry name" value="HEME_HEMOPEXIN UTILIZATION PROTEIN C"/>
    <property type="match status" value="1"/>
</dbReference>
<evidence type="ECO:0000259" key="14">
    <source>
        <dbReference type="Pfam" id="PF00593"/>
    </source>
</evidence>
<feature type="chain" id="PRO_5035262468" evidence="13">
    <location>
        <begin position="24"/>
        <end position="697"/>
    </location>
</feature>
<feature type="domain" description="TonB-dependent receptor plug" evidence="15">
    <location>
        <begin position="66"/>
        <end position="172"/>
    </location>
</feature>
<evidence type="ECO:0000256" key="5">
    <source>
        <dbReference type="ARBA" id="ARBA00022692"/>
    </source>
</evidence>
<dbReference type="NCBIfam" id="TIGR01785">
    <property type="entry name" value="TonB-hemin"/>
    <property type="match status" value="1"/>
</dbReference>
<dbReference type="GO" id="GO:0015232">
    <property type="term" value="F:heme transmembrane transporter activity"/>
    <property type="evidence" value="ECO:0007669"/>
    <property type="project" value="InterPro"/>
</dbReference>
<dbReference type="InterPro" id="IPR036942">
    <property type="entry name" value="Beta-barrel_TonB_sf"/>
</dbReference>
<dbReference type="GO" id="GO:0044718">
    <property type="term" value="P:siderophore transmembrane transport"/>
    <property type="evidence" value="ECO:0007669"/>
    <property type="project" value="TreeGrafter"/>
</dbReference>
<feature type="domain" description="TonB-dependent receptor-like beta-barrel" evidence="14">
    <location>
        <begin position="283"/>
        <end position="661"/>
    </location>
</feature>
<evidence type="ECO:0000256" key="6">
    <source>
        <dbReference type="ARBA" id="ARBA00022729"/>
    </source>
</evidence>
<feature type="signal peptide" evidence="13">
    <location>
        <begin position="1"/>
        <end position="23"/>
    </location>
</feature>
<dbReference type="SUPFAM" id="SSF56935">
    <property type="entry name" value="Porins"/>
    <property type="match status" value="1"/>
</dbReference>
<dbReference type="InterPro" id="IPR000531">
    <property type="entry name" value="Beta-barrel_TonB"/>
</dbReference>
<sequence>MHIRLALSASVITLAIHTPQALAQSSQAGLSAASATAEQQDQQPKAGVTVLDQVVVTANMKLEPVIDATSGSSVVTSEEIDRTQATTAADLFRNVPGVGATQNGDDPATAINIRGLQQYGRVAVTLDGARQDYWRVGHGSGSFYIEPELLKQVTVIRGPVSNAYGSGAIGGVVSFETKDARDFLRSGETWALSEKIRYETNGEGKLSSTTGAYKFNDNIDVIGNFVWRDSDAYKDGNGDTVRWTGEEAVSGFGKVTMRPADGHEVKLGVTVQDYSDFITGSSGSTSATLSRYDADTKVRTYTGSYTFNPENNDFWDFSANVYHASTEADQFQVWPRSAYGNSRFYEVETTGFAARNTSRFQALSMDHALTYGLDYYDLEGDSDADHFGKGSQDVYGGFLQWEAGYAEWLDVTAALRYDGYSLDGTSKATNTTPSQDVTVDGDRWSPRVTIGVTPIEGFQLYGTYAEGYRMPHMQDVFRQNGAHGTGYEPNLLLKPEVAQTWEAGVNLQYDDVVTAGDLLRVKANVFHTDVDDYINTVATGRVTRSENVGSARLQGIEIEGVYDYGWGFLNLAASFVDAEMRDGIYKGQTLSDTPLDNVSATLGFRAMEDRLTFGAQYVSLGEVTRTLSTSTTVYPRADLVNLFANWEINDNLKFDVAVDNIFDKAYTDPQSAWSTTSDVEQGKGRSFKFALTGRIGG</sequence>
<evidence type="ECO:0000256" key="3">
    <source>
        <dbReference type="ARBA" id="ARBA00022448"/>
    </source>
</evidence>
<dbReference type="InterPro" id="IPR012910">
    <property type="entry name" value="Plug_dom"/>
</dbReference>
<dbReference type="Gene3D" id="2.170.130.10">
    <property type="entry name" value="TonB-dependent receptor, plug domain"/>
    <property type="match status" value="1"/>
</dbReference>
<evidence type="ECO:0000313" key="16">
    <source>
        <dbReference type="EMBL" id="GHD19272.1"/>
    </source>
</evidence>
<keyword evidence="10 11" id="KW-0998">Cell outer membrane</keyword>
<keyword evidence="17" id="KW-1185">Reference proteome</keyword>
<dbReference type="CDD" id="cd01347">
    <property type="entry name" value="ligand_gated_channel"/>
    <property type="match status" value="1"/>
</dbReference>
<dbReference type="EMBL" id="BMZQ01000002">
    <property type="protein sequence ID" value="GHD19272.1"/>
    <property type="molecule type" value="Genomic_DNA"/>
</dbReference>
<dbReference type="PANTHER" id="PTHR30069">
    <property type="entry name" value="TONB-DEPENDENT OUTER MEMBRANE RECEPTOR"/>
    <property type="match status" value="1"/>
</dbReference>
<dbReference type="PROSITE" id="PS52016">
    <property type="entry name" value="TONB_DEPENDENT_REC_3"/>
    <property type="match status" value="1"/>
</dbReference>
<comment type="similarity">
    <text evidence="2 11 12">Belongs to the TonB-dependent receptor family.</text>
</comment>
<dbReference type="InterPro" id="IPR010949">
    <property type="entry name" value="TonB_Hb/transfer/lactofer_rcpt"/>
</dbReference>
<dbReference type="Gene3D" id="2.40.170.20">
    <property type="entry name" value="TonB-dependent receptor, beta-barrel domain"/>
    <property type="match status" value="1"/>
</dbReference>
<reference evidence="16" key="2">
    <citation type="submission" date="2020-09" db="EMBL/GenBank/DDBJ databases">
        <authorList>
            <person name="Sun Q."/>
            <person name="Kim S."/>
        </authorList>
    </citation>
    <scope>NUCLEOTIDE SEQUENCE</scope>
    <source>
        <strain evidence="16">KCTC 42249</strain>
    </source>
</reference>
<keyword evidence="5 11" id="KW-0812">Transmembrane</keyword>
<dbReference type="Pfam" id="PF00593">
    <property type="entry name" value="TonB_dep_Rec_b-barrel"/>
    <property type="match status" value="1"/>
</dbReference>
<evidence type="ECO:0000256" key="12">
    <source>
        <dbReference type="RuleBase" id="RU003357"/>
    </source>
</evidence>
<dbReference type="GO" id="GO:0015344">
    <property type="term" value="F:siderophore uptake transmembrane transporter activity"/>
    <property type="evidence" value="ECO:0007669"/>
    <property type="project" value="TreeGrafter"/>
</dbReference>
<proteinExistence type="inferred from homology"/>
<keyword evidence="8 11" id="KW-0472">Membrane</keyword>
<evidence type="ECO:0000256" key="7">
    <source>
        <dbReference type="ARBA" id="ARBA00023077"/>
    </source>
</evidence>
<reference evidence="16" key="1">
    <citation type="journal article" date="2014" name="Int. J. Syst. Evol. Microbiol.">
        <title>Complete genome sequence of Corynebacterium casei LMG S-19264T (=DSM 44701T), isolated from a smear-ripened cheese.</title>
        <authorList>
            <consortium name="US DOE Joint Genome Institute (JGI-PGF)"/>
            <person name="Walter F."/>
            <person name="Albersmeier A."/>
            <person name="Kalinowski J."/>
            <person name="Ruckert C."/>
        </authorList>
    </citation>
    <scope>NUCLEOTIDE SEQUENCE</scope>
    <source>
        <strain evidence="16">KCTC 42249</strain>
    </source>
</reference>
<evidence type="ECO:0000256" key="2">
    <source>
        <dbReference type="ARBA" id="ARBA00009810"/>
    </source>
</evidence>
<evidence type="ECO:0000259" key="15">
    <source>
        <dbReference type="Pfam" id="PF07715"/>
    </source>
</evidence>
<comment type="subcellular location">
    <subcellularLocation>
        <location evidence="1 11">Cell outer membrane</location>
        <topology evidence="1 11">Multi-pass membrane protein</topology>
    </subcellularLocation>
</comment>
<evidence type="ECO:0000256" key="11">
    <source>
        <dbReference type="PROSITE-ProRule" id="PRU01360"/>
    </source>
</evidence>
<dbReference type="InterPro" id="IPR039426">
    <property type="entry name" value="TonB-dep_rcpt-like"/>
</dbReference>
<dbReference type="GO" id="GO:0009279">
    <property type="term" value="C:cell outer membrane"/>
    <property type="evidence" value="ECO:0007669"/>
    <property type="project" value="UniProtKB-SubCell"/>
</dbReference>
<evidence type="ECO:0000256" key="1">
    <source>
        <dbReference type="ARBA" id="ARBA00004571"/>
    </source>
</evidence>
<keyword evidence="6 13" id="KW-0732">Signal</keyword>
<organism evidence="16 17">
    <name type="scientific">Tianweitania populi</name>
    <dbReference type="NCBI Taxonomy" id="1607949"/>
    <lineage>
        <taxon>Bacteria</taxon>
        <taxon>Pseudomonadati</taxon>
        <taxon>Pseudomonadota</taxon>
        <taxon>Alphaproteobacteria</taxon>
        <taxon>Hyphomicrobiales</taxon>
        <taxon>Phyllobacteriaceae</taxon>
        <taxon>Tianweitania</taxon>
    </lineage>
</organism>
<comment type="caution">
    <text evidence="16">The sequence shown here is derived from an EMBL/GenBank/DDBJ whole genome shotgun (WGS) entry which is preliminary data.</text>
</comment>
<accession>A0A8J3DYL8</accession>
<keyword evidence="3 11" id="KW-0813">Transport</keyword>
<evidence type="ECO:0000256" key="13">
    <source>
        <dbReference type="SAM" id="SignalP"/>
    </source>
</evidence>
<keyword evidence="9 16" id="KW-0675">Receptor</keyword>
<keyword evidence="7 12" id="KW-0798">TonB box</keyword>
<dbReference type="AlphaFoldDB" id="A0A8J3DYL8"/>
<gene>
    <name evidence="16" type="ORF">GCM10016234_30700</name>
</gene>
<evidence type="ECO:0000256" key="9">
    <source>
        <dbReference type="ARBA" id="ARBA00023170"/>
    </source>
</evidence>
<dbReference type="InterPro" id="IPR037066">
    <property type="entry name" value="Plug_dom_sf"/>
</dbReference>
<evidence type="ECO:0000313" key="17">
    <source>
        <dbReference type="Proteomes" id="UP000630142"/>
    </source>
</evidence>
<protein>
    <submittedName>
        <fullName evidence="16">TonB-dependent heme/hemoglobin receptor family protein</fullName>
    </submittedName>
</protein>
<name>A0A8J3DYL8_9HYPH</name>
<dbReference type="Proteomes" id="UP000630142">
    <property type="component" value="Unassembled WGS sequence"/>
</dbReference>
<evidence type="ECO:0000256" key="4">
    <source>
        <dbReference type="ARBA" id="ARBA00022452"/>
    </source>
</evidence>
<evidence type="ECO:0000256" key="8">
    <source>
        <dbReference type="ARBA" id="ARBA00023136"/>
    </source>
</evidence>
<evidence type="ECO:0000256" key="10">
    <source>
        <dbReference type="ARBA" id="ARBA00023237"/>
    </source>
</evidence>
<dbReference type="InterPro" id="IPR011276">
    <property type="entry name" value="TonB_haem/Hb_rcpt"/>
</dbReference>
<dbReference type="NCBIfam" id="TIGR01786">
    <property type="entry name" value="TonB-hemlactrns"/>
    <property type="match status" value="1"/>
</dbReference>
<keyword evidence="4 11" id="KW-1134">Transmembrane beta strand</keyword>
<dbReference type="Pfam" id="PF07715">
    <property type="entry name" value="Plug"/>
    <property type="match status" value="1"/>
</dbReference>